<evidence type="ECO:0000313" key="1">
    <source>
        <dbReference type="EMBL" id="RNA34569.1"/>
    </source>
</evidence>
<dbReference type="OrthoDB" id="7612567at2759"/>
<evidence type="ECO:0000313" key="2">
    <source>
        <dbReference type="Proteomes" id="UP000276133"/>
    </source>
</evidence>
<comment type="caution">
    <text evidence="1">The sequence shown here is derived from an EMBL/GenBank/DDBJ whole genome shotgun (WGS) entry which is preliminary data.</text>
</comment>
<proteinExistence type="predicted"/>
<dbReference type="AlphaFoldDB" id="A0A3M7SFS1"/>
<protein>
    <submittedName>
        <fullName evidence="1">Uncharacterized protein</fullName>
    </submittedName>
</protein>
<sequence>MNSGVHELLHLADMSIESGSLNVASCFPFEELNRKLGLMVNGKDLIGDEFIKHWTVSQCLELSFTMQNLISSHFQDKNTVLFYEKISIGSMVFTTENKKARYCNSFIKHGEHFACNEYIATDKANIIEDFKMPKQNRGDVETHSVVFWTMEKKFSIILNFGIHSNQGEKIKEGKEYDASYGKSTYRAIVKYKDIVQNWTLKKRPDLDLFLGLLNNFSDCLVFDFIFIEPIEKIKKILFSTFFYLKNSNLMNNSARTDYYSDYLIFLGSYEKCLEIEKSTFSYNGILTSATSKIQRDSTKETSCAIEILRPENFGYKKKLVELTGNLI</sequence>
<name>A0A3M7SFS1_BRAPC</name>
<accession>A0A3M7SFS1</accession>
<dbReference type="Proteomes" id="UP000276133">
    <property type="component" value="Unassembled WGS sequence"/>
</dbReference>
<organism evidence="1 2">
    <name type="scientific">Brachionus plicatilis</name>
    <name type="common">Marine rotifer</name>
    <name type="synonym">Brachionus muelleri</name>
    <dbReference type="NCBI Taxonomy" id="10195"/>
    <lineage>
        <taxon>Eukaryota</taxon>
        <taxon>Metazoa</taxon>
        <taxon>Spiralia</taxon>
        <taxon>Gnathifera</taxon>
        <taxon>Rotifera</taxon>
        <taxon>Eurotatoria</taxon>
        <taxon>Monogononta</taxon>
        <taxon>Pseudotrocha</taxon>
        <taxon>Ploima</taxon>
        <taxon>Brachionidae</taxon>
        <taxon>Brachionus</taxon>
    </lineage>
</organism>
<dbReference type="EMBL" id="REGN01001452">
    <property type="protein sequence ID" value="RNA34569.1"/>
    <property type="molecule type" value="Genomic_DNA"/>
</dbReference>
<keyword evidence="2" id="KW-1185">Reference proteome</keyword>
<reference evidence="1 2" key="1">
    <citation type="journal article" date="2018" name="Sci. Rep.">
        <title>Genomic signatures of local adaptation to the degree of environmental predictability in rotifers.</title>
        <authorList>
            <person name="Franch-Gras L."/>
            <person name="Hahn C."/>
            <person name="Garcia-Roger E.M."/>
            <person name="Carmona M.J."/>
            <person name="Serra M."/>
            <person name="Gomez A."/>
        </authorList>
    </citation>
    <scope>NUCLEOTIDE SEQUENCE [LARGE SCALE GENOMIC DNA]</scope>
    <source>
        <strain evidence="1">HYR1</strain>
    </source>
</reference>
<gene>
    <name evidence="1" type="ORF">BpHYR1_009121</name>
</gene>